<reference evidence="3 4" key="1">
    <citation type="journal article" date="2020" name="Fungal Divers.">
        <title>Resolving the Mortierellaceae phylogeny through synthesis of multi-gene phylogenetics and phylogenomics.</title>
        <authorList>
            <person name="Vandepol N."/>
            <person name="Liber J."/>
            <person name="Desiro A."/>
            <person name="Na H."/>
            <person name="Kennedy M."/>
            <person name="Barry K."/>
            <person name="Grigoriev I.V."/>
            <person name="Miller A.N."/>
            <person name="O'Donnell K."/>
            <person name="Stajich J.E."/>
            <person name="Bonito G."/>
        </authorList>
    </citation>
    <scope>NUCLEOTIDE SEQUENCE [LARGE SCALE GENOMIC DNA]</scope>
    <source>
        <strain evidence="3 4">AD045</strain>
    </source>
</reference>
<protein>
    <submittedName>
        <fullName evidence="3">Uncharacterized protein</fullName>
    </submittedName>
</protein>
<feature type="compositionally biased region" description="Polar residues" evidence="1">
    <location>
        <begin position="660"/>
        <end position="670"/>
    </location>
</feature>
<name>A0ABQ7JST1_9FUNG</name>
<feature type="compositionally biased region" description="Low complexity" evidence="1">
    <location>
        <begin position="626"/>
        <end position="655"/>
    </location>
</feature>
<evidence type="ECO:0000256" key="1">
    <source>
        <dbReference type="SAM" id="MobiDB-lite"/>
    </source>
</evidence>
<dbReference type="Proteomes" id="UP001194696">
    <property type="component" value="Unassembled WGS sequence"/>
</dbReference>
<keyword evidence="2" id="KW-0472">Membrane</keyword>
<keyword evidence="4" id="KW-1185">Reference proteome</keyword>
<accession>A0ABQ7JST1</accession>
<keyword evidence="2" id="KW-0812">Transmembrane</keyword>
<sequence>MDRLNGIFPVCYTTNGAYIYTAAYDTRMGLSQARVIVAQSKYYPTSLSELTWDAIGEVPQEYMRAAVFERYTYNCAWNNDTATFALLGQSNESMNTTSRFGIEFSTAFSGGVTSPPTKEQKLPFEQFETDSYRPVDAIMEGRSVLISVEGVPGAVVKGDKESGKPWSGGQWIHAQFNVTNQELLLKTFQYNQVFYEAPQVAWKMDTYGPRESAGPIPGTRNYRLLAHSTSNNKLYMVGTQVSNGTLLVTTLPFNPKSFGTRPLTVAQPERYMAVTTESDLGSDCDLDHPWSTASAYGTQLFVLCYPKIESKDNTALRLFSFNGAVFQKVASITTALLNPVSTTYHGPRIVPIPFTSDNPATKTATWSYLSVNFGRRGYVVDLEGLTIDGGLGGTLTIDGRTMTQTFVLDPKNPYLPNDVYGNGTGNISSGSSTRKVLLTAWLGGFFGLLVLVLFAAGMVHRRRTLAKEARRRELIAAGIDPDMNPESAGGVTRTQYGYDASDELPLYTLRAPTVPYMIQQPTDHSAPTITAVGAAIATATVAAAATATATVAATTTTETATVEAAEAATTPTPQTPEPTELPPGYSPDLSRPGSEQNEDTLSVCIDSDGNGEQTAAIVDTAPVANTTPTTTPITTDTTSPSESTLAAAETEVTATPPHPSTTAGDTKTNI</sequence>
<feature type="compositionally biased region" description="Pro residues" evidence="1">
    <location>
        <begin position="573"/>
        <end position="585"/>
    </location>
</feature>
<organism evidence="3 4">
    <name type="scientific">Linnemannia gamsii</name>
    <dbReference type="NCBI Taxonomy" id="64522"/>
    <lineage>
        <taxon>Eukaryota</taxon>
        <taxon>Fungi</taxon>
        <taxon>Fungi incertae sedis</taxon>
        <taxon>Mucoromycota</taxon>
        <taxon>Mortierellomycotina</taxon>
        <taxon>Mortierellomycetes</taxon>
        <taxon>Mortierellales</taxon>
        <taxon>Mortierellaceae</taxon>
        <taxon>Linnemannia</taxon>
    </lineage>
</organism>
<evidence type="ECO:0000256" key="2">
    <source>
        <dbReference type="SAM" id="Phobius"/>
    </source>
</evidence>
<gene>
    <name evidence="3" type="ORF">BGZ96_011270</name>
</gene>
<dbReference type="EMBL" id="JAAAIM010000781">
    <property type="protein sequence ID" value="KAG0284364.1"/>
    <property type="molecule type" value="Genomic_DNA"/>
</dbReference>
<feature type="region of interest" description="Disordered" evidence="1">
    <location>
        <begin position="562"/>
        <end position="670"/>
    </location>
</feature>
<proteinExistence type="predicted"/>
<comment type="caution">
    <text evidence="3">The sequence shown here is derived from an EMBL/GenBank/DDBJ whole genome shotgun (WGS) entry which is preliminary data.</text>
</comment>
<evidence type="ECO:0000313" key="4">
    <source>
        <dbReference type="Proteomes" id="UP001194696"/>
    </source>
</evidence>
<feature type="transmembrane region" description="Helical" evidence="2">
    <location>
        <begin position="436"/>
        <end position="459"/>
    </location>
</feature>
<evidence type="ECO:0000313" key="3">
    <source>
        <dbReference type="EMBL" id="KAG0284364.1"/>
    </source>
</evidence>
<keyword evidence="2" id="KW-1133">Transmembrane helix</keyword>
<feature type="compositionally biased region" description="Low complexity" evidence="1">
    <location>
        <begin position="562"/>
        <end position="572"/>
    </location>
</feature>